<protein>
    <submittedName>
        <fullName evidence="6">Regulatory protein, Fis family</fullName>
    </submittedName>
</protein>
<dbReference type="PANTHER" id="PTHR32071">
    <property type="entry name" value="TRANSCRIPTIONAL REGULATORY PROTEIN"/>
    <property type="match status" value="1"/>
</dbReference>
<evidence type="ECO:0000256" key="4">
    <source>
        <dbReference type="ARBA" id="ARBA00023163"/>
    </source>
</evidence>
<dbReference type="SMART" id="SM00382">
    <property type="entry name" value="AAA"/>
    <property type="match status" value="1"/>
</dbReference>
<evidence type="ECO:0000313" key="7">
    <source>
        <dbReference type="Proteomes" id="UP000199531"/>
    </source>
</evidence>
<evidence type="ECO:0000259" key="5">
    <source>
        <dbReference type="PROSITE" id="PS50045"/>
    </source>
</evidence>
<evidence type="ECO:0000256" key="3">
    <source>
        <dbReference type="ARBA" id="ARBA00023015"/>
    </source>
</evidence>
<dbReference type="RefSeq" id="WP_091816331.1">
    <property type="nucleotide sequence ID" value="NZ_FOCW01000003.1"/>
</dbReference>
<evidence type="ECO:0000256" key="1">
    <source>
        <dbReference type="ARBA" id="ARBA00022741"/>
    </source>
</evidence>
<dbReference type="PANTHER" id="PTHR32071:SF38">
    <property type="entry name" value="PSP OPERON TRANSCRIPTIONAL ACTIVATOR"/>
    <property type="match status" value="1"/>
</dbReference>
<dbReference type="SUPFAM" id="SSF111126">
    <property type="entry name" value="Ligand-binding domain in the NO signalling and Golgi transport"/>
    <property type="match status" value="1"/>
</dbReference>
<keyword evidence="1" id="KW-0547">Nucleotide-binding</keyword>
<evidence type="ECO:0000256" key="2">
    <source>
        <dbReference type="ARBA" id="ARBA00022840"/>
    </source>
</evidence>
<dbReference type="GO" id="GO:0005524">
    <property type="term" value="F:ATP binding"/>
    <property type="evidence" value="ECO:0007669"/>
    <property type="project" value="UniProtKB-KW"/>
</dbReference>
<dbReference type="InterPro" id="IPR002197">
    <property type="entry name" value="HTH_Fis"/>
</dbReference>
<dbReference type="InterPro" id="IPR004096">
    <property type="entry name" value="V4R"/>
</dbReference>
<dbReference type="SMART" id="SM00989">
    <property type="entry name" value="V4R"/>
    <property type="match status" value="1"/>
</dbReference>
<dbReference type="PRINTS" id="PR01590">
    <property type="entry name" value="HTHFIS"/>
</dbReference>
<dbReference type="InterPro" id="IPR024096">
    <property type="entry name" value="NO_sig/Golgi_transp_ligand-bd"/>
</dbReference>
<name>A0A1H8HS68_9BURK</name>
<dbReference type="Gene3D" id="3.40.50.300">
    <property type="entry name" value="P-loop containing nucleotide triphosphate hydrolases"/>
    <property type="match status" value="1"/>
</dbReference>
<dbReference type="Pfam" id="PF06505">
    <property type="entry name" value="XylR_N"/>
    <property type="match status" value="1"/>
</dbReference>
<dbReference type="GO" id="GO:0006355">
    <property type="term" value="P:regulation of DNA-templated transcription"/>
    <property type="evidence" value="ECO:0007669"/>
    <property type="project" value="InterPro"/>
</dbReference>
<keyword evidence="7" id="KW-1185">Reference proteome</keyword>
<dbReference type="EMBL" id="FOCW01000003">
    <property type="protein sequence ID" value="SEN58835.1"/>
    <property type="molecule type" value="Genomic_DNA"/>
</dbReference>
<dbReference type="AlphaFoldDB" id="A0A1H8HS68"/>
<dbReference type="Gene3D" id="3.30.1380.20">
    <property type="entry name" value="Trafficking protein particle complex subunit 3"/>
    <property type="match status" value="1"/>
</dbReference>
<accession>A0A1H8HS68</accession>
<dbReference type="Pfam" id="PF25601">
    <property type="entry name" value="AAA_lid_14"/>
    <property type="match status" value="1"/>
</dbReference>
<dbReference type="SUPFAM" id="SSF46689">
    <property type="entry name" value="Homeodomain-like"/>
    <property type="match status" value="1"/>
</dbReference>
<keyword evidence="3" id="KW-0805">Transcription regulation</keyword>
<dbReference type="PROSITE" id="PS50045">
    <property type="entry name" value="SIGMA54_INTERACT_4"/>
    <property type="match status" value="1"/>
</dbReference>
<dbReference type="InterPro" id="IPR002078">
    <property type="entry name" value="Sigma_54_int"/>
</dbReference>
<feature type="domain" description="Sigma-54 factor interaction" evidence="5">
    <location>
        <begin position="245"/>
        <end position="484"/>
    </location>
</feature>
<reference evidence="6 7" key="1">
    <citation type="submission" date="2016-10" db="EMBL/GenBank/DDBJ databases">
        <authorList>
            <person name="de Groot N.N."/>
        </authorList>
    </citation>
    <scope>NUCLEOTIDE SEQUENCE [LARGE SCALE GENOMIC DNA]</scope>
    <source>
        <strain evidence="6 7">DSM 15123</strain>
    </source>
</reference>
<dbReference type="STRING" id="1121117.SAMN02745977_01580"/>
<dbReference type="Pfam" id="PF02954">
    <property type="entry name" value="HTH_8"/>
    <property type="match status" value="1"/>
</dbReference>
<dbReference type="InterPro" id="IPR027417">
    <property type="entry name" value="P-loop_NTPase"/>
</dbReference>
<keyword evidence="2" id="KW-0067">ATP-binding</keyword>
<dbReference type="Proteomes" id="UP000199531">
    <property type="component" value="Unassembled WGS sequence"/>
</dbReference>
<dbReference type="GO" id="GO:0043565">
    <property type="term" value="F:sequence-specific DNA binding"/>
    <property type="evidence" value="ECO:0007669"/>
    <property type="project" value="InterPro"/>
</dbReference>
<sequence length="583" mass="64366">MATPLKLPPDHDLRQLLRFSLDEGSIWLGSRRMVLVHAESLGRLRKALLARLGRDEARAMLLSTGFSSGLRDAEFARQLRGNQSGDDVFLVGPQLHMIEGAAQVRPVRQEIDHDSGQFVGEFTWHHSWEAYAHLQMMGRSEEPVCWLLLGYASGYTSGFMGRLVLFQELSCAATGAPHCHILGKSVELWEEGAPVFRLYDVEQLETLLEASGRRMTNPLNPGLHQPMEDGPTTTVIDPVADMTQTMGEFGLLPAQLTMLDRAAHAGIPLLLQGEFGTGKQTLARRLHRLVASGKPFIMLDCQGLSDEALDIQLFGEDMRSDVGSTMQAASHALAGTGGRSGRIEQAEGGMLYLHNIEHLPLLLQDKLLDFLRHGQFLRHQGSTPIAAVCRLVASTAANLEQLAQDGQFRRELLLRLQTVHVTLPPLRERMHQLPTLAETLLAQYAAKYKALPPSLSEHALQTLMHQPWTGNLSELGRVLERAVLLTGGQDMIDTRHLFPLMPEHPHTALTRHGSLTEGDVRRLPGDLCATLLSSGVTLPDIESQLLEFAVQQSRGNLSAAARQLGLTRPQLAYRLQRSSQKPS</sequence>
<dbReference type="InterPro" id="IPR003593">
    <property type="entry name" value="AAA+_ATPase"/>
</dbReference>
<dbReference type="Pfam" id="PF02830">
    <property type="entry name" value="V4R"/>
    <property type="match status" value="1"/>
</dbReference>
<proteinExistence type="predicted"/>
<evidence type="ECO:0000313" key="6">
    <source>
        <dbReference type="EMBL" id="SEN58835.1"/>
    </source>
</evidence>
<gene>
    <name evidence="6" type="ORF">SAMN02745977_01580</name>
</gene>
<dbReference type="Gene3D" id="1.10.8.60">
    <property type="match status" value="1"/>
</dbReference>
<dbReference type="InterPro" id="IPR010523">
    <property type="entry name" value="XylR_N"/>
</dbReference>
<organism evidence="6 7">
    <name type="scientific">Brachymonas denitrificans DSM 15123</name>
    <dbReference type="NCBI Taxonomy" id="1121117"/>
    <lineage>
        <taxon>Bacteria</taxon>
        <taxon>Pseudomonadati</taxon>
        <taxon>Pseudomonadota</taxon>
        <taxon>Betaproteobacteria</taxon>
        <taxon>Burkholderiales</taxon>
        <taxon>Comamonadaceae</taxon>
        <taxon>Brachymonas</taxon>
    </lineage>
</organism>
<dbReference type="Pfam" id="PF00158">
    <property type="entry name" value="Sigma54_activat"/>
    <property type="match status" value="1"/>
</dbReference>
<dbReference type="InterPro" id="IPR009057">
    <property type="entry name" value="Homeodomain-like_sf"/>
</dbReference>
<keyword evidence="4" id="KW-0804">Transcription</keyword>
<dbReference type="OrthoDB" id="9761705at2"/>
<dbReference type="SUPFAM" id="SSF52540">
    <property type="entry name" value="P-loop containing nucleoside triphosphate hydrolases"/>
    <property type="match status" value="1"/>
</dbReference>
<dbReference type="InterPro" id="IPR058031">
    <property type="entry name" value="AAA_lid_NorR"/>
</dbReference>
<dbReference type="Gene3D" id="1.10.10.60">
    <property type="entry name" value="Homeodomain-like"/>
    <property type="match status" value="1"/>
</dbReference>